<name>A0A059AWH2_EUCGR</name>
<dbReference type="Gramene" id="KCW57790">
    <property type="protein sequence ID" value="KCW57790"/>
    <property type="gene ID" value="EUGRSUZ_H00546"/>
</dbReference>
<dbReference type="EMBL" id="KK198760">
    <property type="protein sequence ID" value="KCW57790.1"/>
    <property type="molecule type" value="Genomic_DNA"/>
</dbReference>
<evidence type="ECO:0000313" key="1">
    <source>
        <dbReference type="EMBL" id="KCW57790.1"/>
    </source>
</evidence>
<organism evidence="1">
    <name type="scientific">Eucalyptus grandis</name>
    <name type="common">Flooded gum</name>
    <dbReference type="NCBI Taxonomy" id="71139"/>
    <lineage>
        <taxon>Eukaryota</taxon>
        <taxon>Viridiplantae</taxon>
        <taxon>Streptophyta</taxon>
        <taxon>Embryophyta</taxon>
        <taxon>Tracheophyta</taxon>
        <taxon>Spermatophyta</taxon>
        <taxon>Magnoliopsida</taxon>
        <taxon>eudicotyledons</taxon>
        <taxon>Gunneridae</taxon>
        <taxon>Pentapetalae</taxon>
        <taxon>rosids</taxon>
        <taxon>malvids</taxon>
        <taxon>Myrtales</taxon>
        <taxon>Myrtaceae</taxon>
        <taxon>Myrtoideae</taxon>
        <taxon>Eucalypteae</taxon>
        <taxon>Eucalyptus</taxon>
    </lineage>
</organism>
<reference evidence="1" key="1">
    <citation type="submission" date="2013-07" db="EMBL/GenBank/DDBJ databases">
        <title>The genome of Eucalyptus grandis.</title>
        <authorList>
            <person name="Schmutz J."/>
            <person name="Hayes R."/>
            <person name="Myburg A."/>
            <person name="Tuskan G."/>
            <person name="Grattapaglia D."/>
            <person name="Rokhsar D.S."/>
        </authorList>
    </citation>
    <scope>NUCLEOTIDE SEQUENCE</scope>
    <source>
        <tissue evidence="1">Leaf extractions</tissue>
    </source>
</reference>
<sequence length="74" mass="8725">MLLCVLLEKWIVVCGSPMTCFYRLFAFLLSRSFSTPKRNKLVGKSCYNHLIFLCEIILRQYITSQLPKKKNSYQ</sequence>
<dbReference type="InParanoid" id="A0A059AWH2"/>
<proteinExistence type="predicted"/>
<dbReference type="AlphaFoldDB" id="A0A059AWH2"/>
<gene>
    <name evidence="1" type="ORF">EUGRSUZ_H00546</name>
</gene>
<accession>A0A059AWH2</accession>
<protein>
    <submittedName>
        <fullName evidence="1">Uncharacterized protein</fullName>
    </submittedName>
</protein>